<name>A0A3N4PY55_9BACT</name>
<evidence type="ECO:0008006" key="3">
    <source>
        <dbReference type="Google" id="ProtNLM"/>
    </source>
</evidence>
<dbReference type="AlphaFoldDB" id="A0A3N4PY55"/>
<protein>
    <recommendedName>
        <fullName evidence="3">Lipoprotein</fullName>
    </recommendedName>
</protein>
<organism evidence="1 2">
    <name type="scientific">Chitinophaga lutea</name>
    <dbReference type="NCBI Taxonomy" id="2488634"/>
    <lineage>
        <taxon>Bacteria</taxon>
        <taxon>Pseudomonadati</taxon>
        <taxon>Bacteroidota</taxon>
        <taxon>Chitinophagia</taxon>
        <taxon>Chitinophagales</taxon>
        <taxon>Chitinophagaceae</taxon>
        <taxon>Chitinophaga</taxon>
    </lineage>
</organism>
<dbReference type="PROSITE" id="PS51257">
    <property type="entry name" value="PROKAR_LIPOPROTEIN"/>
    <property type="match status" value="1"/>
</dbReference>
<reference evidence="1 2" key="1">
    <citation type="submission" date="2018-11" db="EMBL/GenBank/DDBJ databases">
        <title>Chitinophaga lutea sp.nov., isolate from arsenic contaminated soil.</title>
        <authorList>
            <person name="Zong Y."/>
        </authorList>
    </citation>
    <scope>NUCLEOTIDE SEQUENCE [LARGE SCALE GENOMIC DNA]</scope>
    <source>
        <strain evidence="1 2">ZY74</strain>
    </source>
</reference>
<evidence type="ECO:0000313" key="2">
    <source>
        <dbReference type="Proteomes" id="UP000278351"/>
    </source>
</evidence>
<proteinExistence type="predicted"/>
<accession>A0A3N4PY55</accession>
<dbReference type="EMBL" id="RPDH01000002">
    <property type="protein sequence ID" value="RPE09007.1"/>
    <property type="molecule type" value="Genomic_DNA"/>
</dbReference>
<dbReference type="Proteomes" id="UP000278351">
    <property type="component" value="Unassembled WGS sequence"/>
</dbReference>
<dbReference type="RefSeq" id="WP_123848008.1">
    <property type="nucleotide sequence ID" value="NZ_RPDH01000002.1"/>
</dbReference>
<keyword evidence="2" id="KW-1185">Reference proteome</keyword>
<sequence length="176" mass="19860">MKFVFLILVLSWVGIIISCGTRNHALNKEQDSANVKSVIKVLPTDSLKGRSVRKVEMKPNSIINVKSISWVLNEAMPDDSMVNECKRWSLSAGSIETIFKNGEPINMHDFSYLYYVLPCEVRGAVEIDSALYSYTVNAGSYFTISNEDTTYFYGCNSPVCKKFFLMEGGDPRRDIE</sequence>
<dbReference type="OrthoDB" id="665442at2"/>
<evidence type="ECO:0000313" key="1">
    <source>
        <dbReference type="EMBL" id="RPE09007.1"/>
    </source>
</evidence>
<comment type="caution">
    <text evidence="1">The sequence shown here is derived from an EMBL/GenBank/DDBJ whole genome shotgun (WGS) entry which is preliminary data.</text>
</comment>
<gene>
    <name evidence="1" type="ORF">EGT74_18525</name>
</gene>